<gene>
    <name evidence="2" type="ORF">IEQ34_004689</name>
</gene>
<feature type="domain" description="R13L1/DRL21-like LRR repeat region" evidence="1">
    <location>
        <begin position="6"/>
        <end position="71"/>
    </location>
</feature>
<organism evidence="2 3">
    <name type="scientific">Dendrobium chrysotoxum</name>
    <name type="common">Orchid</name>
    <dbReference type="NCBI Taxonomy" id="161865"/>
    <lineage>
        <taxon>Eukaryota</taxon>
        <taxon>Viridiplantae</taxon>
        <taxon>Streptophyta</taxon>
        <taxon>Embryophyta</taxon>
        <taxon>Tracheophyta</taxon>
        <taxon>Spermatophyta</taxon>
        <taxon>Magnoliopsida</taxon>
        <taxon>Liliopsida</taxon>
        <taxon>Asparagales</taxon>
        <taxon>Orchidaceae</taxon>
        <taxon>Epidendroideae</taxon>
        <taxon>Malaxideae</taxon>
        <taxon>Dendrobiinae</taxon>
        <taxon>Dendrobium</taxon>
    </lineage>
</organism>
<dbReference type="InterPro" id="IPR056789">
    <property type="entry name" value="LRR_R13L1-DRL21"/>
</dbReference>
<name>A0AAV7HFW4_DENCH</name>
<comment type="caution">
    <text evidence="2">The sequence shown here is derived from an EMBL/GenBank/DDBJ whole genome shotgun (WGS) entry which is preliminary data.</text>
</comment>
<dbReference type="AlphaFoldDB" id="A0AAV7HFW4"/>
<sequence>MIFAFLGIYDLESVKDTEKARNAQLYEKRSLIDLTFCWGDTYWMYNINLEKNVLDELQPPKMFEEFKHKEILKELKSKLIGNDKCCAFSLLKELHVFELETSED</sequence>
<keyword evidence="3" id="KW-1185">Reference proteome</keyword>
<accession>A0AAV7HFW4</accession>
<dbReference type="Proteomes" id="UP000775213">
    <property type="component" value="Unassembled WGS sequence"/>
</dbReference>
<protein>
    <recommendedName>
        <fullName evidence="1">R13L1/DRL21-like LRR repeat region domain-containing protein</fullName>
    </recommendedName>
</protein>
<evidence type="ECO:0000313" key="2">
    <source>
        <dbReference type="EMBL" id="KAH0467451.1"/>
    </source>
</evidence>
<reference evidence="2 3" key="1">
    <citation type="journal article" date="2021" name="Hortic Res">
        <title>Chromosome-scale assembly of the Dendrobium chrysotoxum genome enhances the understanding of orchid evolution.</title>
        <authorList>
            <person name="Zhang Y."/>
            <person name="Zhang G.Q."/>
            <person name="Zhang D."/>
            <person name="Liu X.D."/>
            <person name="Xu X.Y."/>
            <person name="Sun W.H."/>
            <person name="Yu X."/>
            <person name="Zhu X."/>
            <person name="Wang Z.W."/>
            <person name="Zhao X."/>
            <person name="Zhong W.Y."/>
            <person name="Chen H."/>
            <person name="Yin W.L."/>
            <person name="Huang T."/>
            <person name="Niu S.C."/>
            <person name="Liu Z.J."/>
        </authorList>
    </citation>
    <scope>NUCLEOTIDE SEQUENCE [LARGE SCALE GENOMIC DNA]</scope>
    <source>
        <strain evidence="2">Lindl</strain>
    </source>
</reference>
<evidence type="ECO:0000313" key="3">
    <source>
        <dbReference type="Proteomes" id="UP000775213"/>
    </source>
</evidence>
<dbReference type="EMBL" id="JAGFBR010000005">
    <property type="protein sequence ID" value="KAH0467451.1"/>
    <property type="molecule type" value="Genomic_DNA"/>
</dbReference>
<evidence type="ECO:0000259" key="1">
    <source>
        <dbReference type="Pfam" id="PF25019"/>
    </source>
</evidence>
<dbReference type="Pfam" id="PF25019">
    <property type="entry name" value="LRR_R13L1-DRL21"/>
    <property type="match status" value="1"/>
</dbReference>
<proteinExistence type="predicted"/>